<sequence length="237" mass="27339">MNRFTKSLLIIALLFSGSIAVHANKLPENVFKKYTISANSSPALHKIVREAAQSTHKSPRKARLLILKVFEKLHNGASIDKYDYLWTQYSLLKSSYETNSGNFGPGTKADFIKIAKNVLAYLKTQNVGEWKFTELGGFQMEVYRFAGNGLAWNLMDENNVSQKILQNALTLVIETERFIRGKQDFYIKDTKVRILLKLKRKNEAYKIVKTILAKIPTFADFQDFKKNKEYQEWNKTQ</sequence>
<reference evidence="1" key="1">
    <citation type="submission" date="2018-06" db="EMBL/GenBank/DDBJ databases">
        <authorList>
            <person name="Zhirakovskaya E."/>
        </authorList>
    </citation>
    <scope>NUCLEOTIDE SEQUENCE</scope>
</reference>
<accession>A0A3B0YCH1</accession>
<dbReference type="AlphaFoldDB" id="A0A3B0YCH1"/>
<protein>
    <submittedName>
        <fullName evidence="1">Uncharacterized protein</fullName>
    </submittedName>
</protein>
<organism evidence="1">
    <name type="scientific">hydrothermal vent metagenome</name>
    <dbReference type="NCBI Taxonomy" id="652676"/>
    <lineage>
        <taxon>unclassified sequences</taxon>
        <taxon>metagenomes</taxon>
        <taxon>ecological metagenomes</taxon>
    </lineage>
</organism>
<name>A0A3B0YCH1_9ZZZZ</name>
<dbReference type="EMBL" id="UOFL01000058">
    <property type="protein sequence ID" value="VAW74510.1"/>
    <property type="molecule type" value="Genomic_DNA"/>
</dbReference>
<proteinExistence type="predicted"/>
<gene>
    <name evidence="1" type="ORF">MNBD_GAMMA12-210</name>
</gene>
<evidence type="ECO:0000313" key="1">
    <source>
        <dbReference type="EMBL" id="VAW74510.1"/>
    </source>
</evidence>